<comment type="caution">
    <text evidence="1">The sequence shown here is derived from an EMBL/GenBank/DDBJ whole genome shotgun (WGS) entry which is preliminary data.</text>
</comment>
<accession>A0ABW1L009</accession>
<keyword evidence="2" id="KW-1185">Reference proteome</keyword>
<sequence length="135" mass="15130">MTNAQWELQKAVYQTLSSDAAIKAEVGDPARIFDDPPPDAVFPYLTLGEARASDWKGVNGGLEHDLRLYVFSRYAGRREVKRILSSVYDALHDAALTLSGHDLIHIRFVFADAFRRTDGETYQGVARFRAVTQAQ</sequence>
<proteinExistence type="predicted"/>
<dbReference type="EMBL" id="JBHPON010000002">
    <property type="protein sequence ID" value="MFC6036018.1"/>
    <property type="molecule type" value="Genomic_DNA"/>
</dbReference>
<dbReference type="InterPro" id="IPR053745">
    <property type="entry name" value="Viral_Tail_Comp_sf"/>
</dbReference>
<organism evidence="1 2">
    <name type="scientific">Hyphococcus aureus</name>
    <dbReference type="NCBI Taxonomy" id="2666033"/>
    <lineage>
        <taxon>Bacteria</taxon>
        <taxon>Pseudomonadati</taxon>
        <taxon>Pseudomonadota</taxon>
        <taxon>Alphaproteobacteria</taxon>
        <taxon>Parvularculales</taxon>
        <taxon>Parvularculaceae</taxon>
        <taxon>Hyphococcus</taxon>
    </lineage>
</organism>
<dbReference type="Proteomes" id="UP001596116">
    <property type="component" value="Unassembled WGS sequence"/>
</dbReference>
<dbReference type="InterPro" id="IPR021508">
    <property type="entry name" value="Gp17-like"/>
</dbReference>
<evidence type="ECO:0000313" key="2">
    <source>
        <dbReference type="Proteomes" id="UP001596116"/>
    </source>
</evidence>
<name>A0ABW1L009_9PROT</name>
<gene>
    <name evidence="1" type="ORF">ACFMB1_10715</name>
</gene>
<dbReference type="Pfam" id="PF11367">
    <property type="entry name" value="Tail_completion_gp17"/>
    <property type="match status" value="1"/>
</dbReference>
<dbReference type="RefSeq" id="WP_379882755.1">
    <property type="nucleotide sequence ID" value="NZ_JBHPON010000002.1"/>
</dbReference>
<evidence type="ECO:0000313" key="1">
    <source>
        <dbReference type="EMBL" id="MFC6036018.1"/>
    </source>
</evidence>
<protein>
    <submittedName>
        <fullName evidence="1">DUF3168 domain-containing protein</fullName>
    </submittedName>
</protein>
<dbReference type="Gene3D" id="3.30.2000.30">
    <property type="match status" value="1"/>
</dbReference>
<reference evidence="1 2" key="1">
    <citation type="submission" date="2024-09" db="EMBL/GenBank/DDBJ databases">
        <authorList>
            <person name="Zhang Z.-H."/>
        </authorList>
    </citation>
    <scope>NUCLEOTIDE SEQUENCE [LARGE SCALE GENOMIC DNA]</scope>
    <source>
        <strain evidence="1 2">HHTR114</strain>
    </source>
</reference>